<keyword evidence="4" id="KW-1185">Reference proteome</keyword>
<dbReference type="InterPro" id="IPR039228">
    <property type="entry name" value="SZRD1"/>
</dbReference>
<dbReference type="Pfam" id="PF12752">
    <property type="entry name" value="SUZ"/>
    <property type="match status" value="1"/>
</dbReference>
<dbReference type="PROSITE" id="PS51938">
    <property type="entry name" value="SUZ_C"/>
    <property type="match status" value="1"/>
</dbReference>
<dbReference type="GeneID" id="141447214"/>
<dbReference type="PROSITE" id="PS51673">
    <property type="entry name" value="SUZ"/>
    <property type="match status" value="1"/>
</dbReference>
<proteinExistence type="inferred from homology"/>
<dbReference type="RefSeq" id="XP_073970625.1">
    <property type="nucleotide sequence ID" value="XM_074114524.1"/>
</dbReference>
<dbReference type="eggNOG" id="ENOG502RZH5">
    <property type="taxonomic scope" value="Eukaryota"/>
</dbReference>
<dbReference type="OMA" id="VADDVCD"/>
<dbReference type="VEuPathDB" id="VectorBase:RPRC009813"/>
<dbReference type="InParanoid" id="T1I0J3"/>
<dbReference type="PANTHER" id="PTHR31796">
    <property type="entry name" value="SUZ DOMAIN-CONTAINING PROTEIN 1"/>
    <property type="match status" value="1"/>
</dbReference>
<dbReference type="InterPro" id="IPR024642">
    <property type="entry name" value="SUZ-C"/>
</dbReference>
<dbReference type="STRING" id="13249.T1I0J3"/>
<dbReference type="PANTHER" id="PTHR31796:SF2">
    <property type="entry name" value="SUZ DOMAIN-CONTAINING PROTEIN 1"/>
    <property type="match status" value="1"/>
</dbReference>
<evidence type="ECO:0000256" key="1">
    <source>
        <dbReference type="ARBA" id="ARBA00007124"/>
    </source>
</evidence>
<dbReference type="EnsemblMetazoa" id="RPRC009813-RA">
    <property type="protein sequence ID" value="RPRC009813-PA"/>
    <property type="gene ID" value="RPRC009813"/>
</dbReference>
<evidence type="ECO:0000313" key="3">
    <source>
        <dbReference type="EnsemblMetazoa" id="RPRC009813-PA"/>
    </source>
</evidence>
<reference evidence="3" key="1">
    <citation type="submission" date="2015-05" db="UniProtKB">
        <authorList>
            <consortium name="EnsemblMetazoa"/>
        </authorList>
    </citation>
    <scope>IDENTIFICATION</scope>
</reference>
<name>T1I0J3_RHOPR</name>
<comment type="similarity">
    <text evidence="1">Belongs to the SZRD1 family.</text>
</comment>
<dbReference type="EMBL" id="ACPB03022822">
    <property type="status" value="NOT_ANNOTATED_CDS"/>
    <property type="molecule type" value="Genomic_DNA"/>
</dbReference>
<accession>T1I0J3</accession>
<dbReference type="AlphaFoldDB" id="T1I0J3"/>
<evidence type="ECO:0000256" key="2">
    <source>
        <dbReference type="ARBA" id="ARBA00044802"/>
    </source>
</evidence>
<protein>
    <recommendedName>
        <fullName evidence="2">SUZ RNA-binding domain-containing</fullName>
    </recommendedName>
</protein>
<dbReference type="HOGENOM" id="CLU_120658_0_0_1"/>
<evidence type="ECO:0000313" key="4">
    <source>
        <dbReference type="Proteomes" id="UP000015103"/>
    </source>
</evidence>
<dbReference type="Proteomes" id="UP000015103">
    <property type="component" value="Unassembled WGS sequence"/>
</dbReference>
<dbReference type="Pfam" id="PF12901">
    <property type="entry name" value="SUZ-C"/>
    <property type="match status" value="1"/>
</dbReference>
<organism evidence="3 4">
    <name type="scientific">Rhodnius prolixus</name>
    <name type="common">Triatomid bug</name>
    <dbReference type="NCBI Taxonomy" id="13249"/>
    <lineage>
        <taxon>Eukaryota</taxon>
        <taxon>Metazoa</taxon>
        <taxon>Ecdysozoa</taxon>
        <taxon>Arthropoda</taxon>
        <taxon>Hexapoda</taxon>
        <taxon>Insecta</taxon>
        <taxon>Pterygota</taxon>
        <taxon>Neoptera</taxon>
        <taxon>Paraneoptera</taxon>
        <taxon>Hemiptera</taxon>
        <taxon>Heteroptera</taxon>
        <taxon>Panheteroptera</taxon>
        <taxon>Cimicomorpha</taxon>
        <taxon>Reduviidae</taxon>
        <taxon>Triatominae</taxon>
        <taxon>Rhodnius</taxon>
    </lineage>
</organism>
<dbReference type="InterPro" id="IPR024771">
    <property type="entry name" value="SUZ"/>
</dbReference>
<sequence length="167" mass="19006">MADKEDGNTYDNWEELEDSGELDKQIEKIQLNNTPLQNGVTNLCPKPRSVIILSDDLRAKLLPPEPAVKILQRPNQNGFRNGLMNCETKPKQPLKTLQQREMEYAEARLRILGEARSPEEDLTVNNIDDRICKIQTKTEILRPTENCAGIIRLPRGPDGTTGFNLRR</sequence>